<proteinExistence type="inferred from homology"/>
<dbReference type="GO" id="GO:0005874">
    <property type="term" value="C:microtubule"/>
    <property type="evidence" value="ECO:0007669"/>
    <property type="project" value="UniProtKB-KW"/>
</dbReference>
<sequence>MTEDYKAYRGDDCELDSQDRYMFNFIFEMEMSKHDLFHYSQLTDSIEYKSLIWLCAPVSMVISRPIKPGIGGQMQTFEALLEEQLRLEEQRLKTTQQQQVRDQPYFHYTTLKMGCRSNKMVAQPNDKLSLIKVWWSLELQYHSLCFAWNIFGLEERTGALQRNGSGPSRPDGAAEGKSGVPEYSFELSFQEKLQHWDCDRQKESVELGEFELLEQAAEELSFSSNSSFVMKGSRGSRPRRLSSTPIKSPSLPKGVHSWGTSRSGQGTGTSSSESPGVSAVRVMRENSKATDEEEEDEVSDGKHEEISDILSYQDREGGSSQAEEGGQSDLDDSTLLEDRENGDHEGLLVFDDDDTWNDLEEAGSIVEDDSRTRGAATGNRHTSTATVNDISPSERTLKRKVAVAKGTELERMSVITAANQEPDPPPASQLMARLFPSLKPKTQYINSRQQSRQLRERLVELELEIERFRTENAALARLRQENEKNQEKLRKECADFEQRKAEELAKFEEFKREETKKLQKERKVFERHASAARAIPDKRERDEIQAMKKQLSFLQEELKRRESRWSTTHNRLRQQIDSLSSDNSNLKDEVRTMEKLRLSTWRKIGTDSERENDRREKERGREGSRPLDSYIALEARCLKLAVSLQIHYYHFLVIFPTEVKEQQEPGQDVLTHSDGKMERVLPCGGRLIIFPNGTRKEVSADGLTVKVTFFNGDIKQVMADQRVIYYYADAQTTHTTYPDGIEVLQFPNNQTEKHFPDGRKEITFPDQTVKNLYPDGREESVLTDGTIIQVNLDGSKEIQFNTGQKEIHTADYKRREYPDGTLKTVYTDGRQETRYPTGRLRVKDKDGNIVMDNRP</sequence>
<dbReference type="Ensembl" id="ENSOMYT00000051553.2">
    <property type="protein sequence ID" value="ENSOMYP00000047380.2"/>
    <property type="gene ID" value="ENSOMYG00000021605.2"/>
</dbReference>
<evidence type="ECO:0000256" key="9">
    <source>
        <dbReference type="ARBA" id="ARBA00081769"/>
    </source>
</evidence>
<dbReference type="InterPro" id="IPR009852">
    <property type="entry name" value="CENPJ_C_dom"/>
</dbReference>
<organism evidence="15 16">
    <name type="scientific">Oncorhynchus mykiss</name>
    <name type="common">Rainbow trout</name>
    <name type="synonym">Salmo gairdneri</name>
    <dbReference type="NCBI Taxonomy" id="8022"/>
    <lineage>
        <taxon>Eukaryota</taxon>
        <taxon>Metazoa</taxon>
        <taxon>Chordata</taxon>
        <taxon>Craniata</taxon>
        <taxon>Vertebrata</taxon>
        <taxon>Euteleostomi</taxon>
        <taxon>Actinopterygii</taxon>
        <taxon>Neopterygii</taxon>
        <taxon>Teleostei</taxon>
        <taxon>Protacanthopterygii</taxon>
        <taxon>Salmoniformes</taxon>
        <taxon>Salmonidae</taxon>
        <taxon>Salmoninae</taxon>
        <taxon>Oncorhynchus</taxon>
    </lineage>
</organism>
<dbReference type="FunFam" id="2.60.450.20:FF:000001">
    <property type="entry name" value="Centromere protein J"/>
    <property type="match status" value="1"/>
</dbReference>
<evidence type="ECO:0000256" key="6">
    <source>
        <dbReference type="ARBA" id="ARBA00023212"/>
    </source>
</evidence>
<dbReference type="Pfam" id="PF07202">
    <property type="entry name" value="Tcp10_C"/>
    <property type="match status" value="4"/>
</dbReference>
<dbReference type="GO" id="GO:1902117">
    <property type="term" value="P:positive regulation of organelle assembly"/>
    <property type="evidence" value="ECO:0007669"/>
    <property type="project" value="UniProtKB-ARBA"/>
</dbReference>
<keyword evidence="5" id="KW-0493">Microtubule</keyword>
<feature type="region of interest" description="Disordered" evidence="12">
    <location>
        <begin position="606"/>
        <end position="625"/>
    </location>
</feature>
<dbReference type="AlphaFoldDB" id="A0A8C7R7M4"/>
<protein>
    <recommendedName>
        <fullName evidence="8">Centrosomal P4.1-associated protein</fullName>
    </recommendedName>
    <alternativeName>
        <fullName evidence="9">Centromere protein J</fullName>
    </alternativeName>
    <alternativeName>
        <fullName evidence="10">Centrosome assembly and centriole elongation protein</fullName>
    </alternativeName>
</protein>
<evidence type="ECO:0000256" key="2">
    <source>
        <dbReference type="ARBA" id="ARBA00005627"/>
    </source>
</evidence>
<dbReference type="GO" id="GO:0005813">
    <property type="term" value="C:centrosome"/>
    <property type="evidence" value="ECO:0007669"/>
    <property type="project" value="TreeGrafter"/>
</dbReference>
<evidence type="ECO:0000256" key="7">
    <source>
        <dbReference type="ARBA" id="ARBA00064598"/>
    </source>
</evidence>
<evidence type="ECO:0000256" key="10">
    <source>
        <dbReference type="ARBA" id="ARBA00083148"/>
    </source>
</evidence>
<gene>
    <name evidence="15" type="primary">LOC110501658</name>
</gene>
<evidence type="ECO:0000313" key="15">
    <source>
        <dbReference type="Ensembl" id="ENSOMYP00000047380.2"/>
    </source>
</evidence>
<evidence type="ECO:0000313" key="16">
    <source>
        <dbReference type="Proteomes" id="UP000694395"/>
    </source>
</evidence>
<evidence type="ECO:0000256" key="12">
    <source>
        <dbReference type="SAM" id="MobiDB-lite"/>
    </source>
</evidence>
<evidence type="ECO:0000256" key="1">
    <source>
        <dbReference type="ARBA" id="ARBA00004114"/>
    </source>
</evidence>
<feature type="compositionally biased region" description="Polar residues" evidence="12">
    <location>
        <begin position="379"/>
        <end position="393"/>
    </location>
</feature>
<evidence type="ECO:0000259" key="14">
    <source>
        <dbReference type="Pfam" id="PF25779"/>
    </source>
</evidence>
<reference evidence="15" key="2">
    <citation type="submission" date="2025-08" db="UniProtKB">
        <authorList>
            <consortium name="Ensembl"/>
        </authorList>
    </citation>
    <scope>IDENTIFICATION</scope>
</reference>
<dbReference type="InterPro" id="IPR047002">
    <property type="entry name" value="Tcp10_C_sf"/>
</dbReference>
<keyword evidence="11" id="KW-0175">Coiled coil</keyword>
<reference evidence="15" key="1">
    <citation type="submission" date="2020-07" db="EMBL/GenBank/DDBJ databases">
        <title>A long reads based de novo assembly of the rainbow trout Arlee double haploid line genome.</title>
        <authorList>
            <person name="Gao G."/>
            <person name="Palti Y."/>
        </authorList>
    </citation>
    <scope>NUCLEOTIDE SEQUENCE [LARGE SCALE GENOMIC DNA]</scope>
</reference>
<dbReference type="Pfam" id="PF25779">
    <property type="entry name" value="Tubulin-bind_CPAP"/>
    <property type="match status" value="1"/>
</dbReference>
<keyword evidence="3" id="KW-0963">Cytoplasm</keyword>
<dbReference type="GO" id="GO:0060271">
    <property type="term" value="P:cilium assembly"/>
    <property type="evidence" value="ECO:0007669"/>
    <property type="project" value="TreeGrafter"/>
</dbReference>
<feature type="coiled-coil region" evidence="11">
    <location>
        <begin position="444"/>
        <end position="513"/>
    </location>
</feature>
<evidence type="ECO:0000259" key="13">
    <source>
        <dbReference type="Pfam" id="PF07202"/>
    </source>
</evidence>
<evidence type="ECO:0000256" key="5">
    <source>
        <dbReference type="ARBA" id="ARBA00022701"/>
    </source>
</evidence>
<feature type="domain" description="Centromere protein J C-terminal" evidence="13">
    <location>
        <begin position="774"/>
        <end position="808"/>
    </location>
</feature>
<dbReference type="GO" id="GO:0005814">
    <property type="term" value="C:centriole"/>
    <property type="evidence" value="ECO:0007669"/>
    <property type="project" value="UniProtKB-SubCell"/>
</dbReference>
<dbReference type="InterPro" id="IPR026581">
    <property type="entry name" value="TCP10L/CENPJ"/>
</dbReference>
<feature type="compositionally biased region" description="Low complexity" evidence="12">
    <location>
        <begin position="318"/>
        <end position="328"/>
    </location>
</feature>
<dbReference type="Gene3D" id="2.60.450.20">
    <property type="match status" value="1"/>
</dbReference>
<dbReference type="PANTHER" id="PTHR10331:SF27">
    <property type="entry name" value="CENTROMERE PROTEIN J"/>
    <property type="match status" value="1"/>
</dbReference>
<dbReference type="InterPro" id="IPR058029">
    <property type="entry name" value="Tubulin-bd_CENPJ"/>
</dbReference>
<feature type="domain" description="Centromere protein J C-terminal" evidence="13">
    <location>
        <begin position="813"/>
        <end position="839"/>
    </location>
</feature>
<comment type="subunit">
    <text evidence="7">Forms homodimers. Associates with microtubules plus ends; binds to beta-tubulin subunits exposed on microtubule outer surface at its distal tip; also associates with microtubule lattice. Associated with the gamma-tubulin complex. Interacts with the head domain of EPB41. Interacts with LYST. Interacts with CEP152 (via C-terminus). Interacts with STIL. Forms a complex with STIL and SASS6.</text>
</comment>
<comment type="similarity">
    <text evidence="2">Belongs to the TCP10 family.</text>
</comment>
<evidence type="ECO:0000256" key="3">
    <source>
        <dbReference type="ARBA" id="ARBA00022490"/>
    </source>
</evidence>
<feature type="domain" description="CENPJ tubulin-binding region" evidence="14">
    <location>
        <begin position="64"/>
        <end position="100"/>
    </location>
</feature>
<evidence type="ECO:0000256" key="8">
    <source>
        <dbReference type="ARBA" id="ARBA00069791"/>
    </source>
</evidence>
<keyword evidence="6" id="KW-0206">Cytoskeleton</keyword>
<comment type="subcellular location">
    <subcellularLocation>
        <location evidence="1">Cytoplasm</location>
        <location evidence="1">Cytoskeleton</location>
        <location evidence="1">Microtubule organizing center</location>
        <location evidence="1">Centrosome</location>
        <location evidence="1">Centriole</location>
    </subcellularLocation>
</comment>
<evidence type="ECO:0000256" key="11">
    <source>
        <dbReference type="SAM" id="Coils"/>
    </source>
</evidence>
<keyword evidence="16" id="KW-1185">Reference proteome</keyword>
<name>A0A8C7R7M4_ONCMY</name>
<accession>A0A8C7R7M4</accession>
<dbReference type="GO" id="GO:0015631">
    <property type="term" value="F:tubulin binding"/>
    <property type="evidence" value="ECO:0007669"/>
    <property type="project" value="TreeGrafter"/>
</dbReference>
<feature type="compositionally biased region" description="Low complexity" evidence="12">
    <location>
        <begin position="257"/>
        <end position="278"/>
    </location>
</feature>
<feature type="compositionally biased region" description="Basic and acidic residues" evidence="12">
    <location>
        <begin position="336"/>
        <end position="346"/>
    </location>
</feature>
<feature type="coiled-coil region" evidence="11">
    <location>
        <begin position="537"/>
        <end position="596"/>
    </location>
</feature>
<keyword evidence="4" id="KW-0597">Phosphoprotein</keyword>
<reference evidence="15" key="3">
    <citation type="submission" date="2025-09" db="UniProtKB">
        <authorList>
            <consortium name="Ensembl"/>
        </authorList>
    </citation>
    <scope>IDENTIFICATION</scope>
</reference>
<dbReference type="Proteomes" id="UP000694395">
    <property type="component" value="Chromosome 22"/>
</dbReference>
<dbReference type="PANTHER" id="PTHR10331">
    <property type="entry name" value="T COMPLEX PROTEIN 10"/>
    <property type="match status" value="1"/>
</dbReference>
<dbReference type="GO" id="GO:0061511">
    <property type="term" value="P:centriole elongation"/>
    <property type="evidence" value="ECO:0007669"/>
    <property type="project" value="TreeGrafter"/>
</dbReference>
<feature type="compositionally biased region" description="Acidic residues" evidence="12">
    <location>
        <begin position="350"/>
        <end position="361"/>
    </location>
</feature>
<feature type="region of interest" description="Disordered" evidence="12">
    <location>
        <begin position="227"/>
        <end position="393"/>
    </location>
</feature>
<feature type="domain" description="Centromere protein J C-terminal" evidence="13">
    <location>
        <begin position="665"/>
        <end position="698"/>
    </location>
</feature>
<feature type="domain" description="Centromere protein J C-terminal" evidence="13">
    <location>
        <begin position="738"/>
        <end position="766"/>
    </location>
</feature>
<evidence type="ECO:0000256" key="4">
    <source>
        <dbReference type="ARBA" id="ARBA00022553"/>
    </source>
</evidence>
<dbReference type="GeneTree" id="ENSGT00530000063927"/>